<accession>A0A2S8FXH5</accession>
<dbReference type="Pfam" id="PF13519">
    <property type="entry name" value="VWA_2"/>
    <property type="match status" value="1"/>
</dbReference>
<feature type="transmembrane region" description="Helical" evidence="1">
    <location>
        <begin position="86"/>
        <end position="108"/>
    </location>
</feature>
<dbReference type="Proteomes" id="UP000240009">
    <property type="component" value="Unassembled WGS sequence"/>
</dbReference>
<keyword evidence="1" id="KW-1133">Transmembrane helix</keyword>
<feature type="transmembrane region" description="Helical" evidence="1">
    <location>
        <begin position="115"/>
        <end position="138"/>
    </location>
</feature>
<keyword evidence="1" id="KW-0812">Transmembrane</keyword>
<dbReference type="RefSeq" id="WP_105351286.1">
    <property type="nucleotide sequence ID" value="NZ_PUIA01000017.1"/>
</dbReference>
<dbReference type="InterPro" id="IPR024163">
    <property type="entry name" value="Aerotolerance_reg_N"/>
</dbReference>
<dbReference type="OrthoDB" id="242438at2"/>
<name>A0A2S8FXH5_9BACT</name>
<dbReference type="InterPro" id="IPR002035">
    <property type="entry name" value="VWF_A"/>
</dbReference>
<dbReference type="SUPFAM" id="SSF53300">
    <property type="entry name" value="vWA-like"/>
    <property type="match status" value="1"/>
</dbReference>
<feature type="transmembrane region" description="Helical" evidence="1">
    <location>
        <begin position="754"/>
        <end position="772"/>
    </location>
</feature>
<dbReference type="InterPro" id="IPR011933">
    <property type="entry name" value="Double_TM_dom"/>
</dbReference>
<sequence>MQFANVGLLLGGLLVAVPIILHLVMRQQPKQLEFPALRFVRQRSVQNTRRLQLKHWVLLALRCLAVLALVAALARPGVASAALGRWVLSGSLGVILLIGVFVSLAAWLAGSSRTLAYILTGVTALVGVGALVSALMAMSSSSGPIVGEQEAPVAAVIICDTSPRMLYRHQNQTRLEKAQELGMWLTSQLPEDSQMAILDQRTQSTIFAPDRGAARQALQRLEIAVGGQSLIELTQNALKMLESNELARKEIYILTDLAAPAWDATDAQRLKTALAEQPDIPLYIVDVGADDVQNVAISDLVLSAESTPENHDVTLQVEVVSDGSSQPQTLELFVEQIDDKLPIVENGELIVPKAERRNRQTIELADDQPRSVSFRLTGLEAGTHHGWIQMLGEDGLGADNKRWFTIQARTPWSLLVVKSDKAVSDRLVDALAPPSYRDSGRAAFKIDVISQSELTPAKMEEYQAIAMLDPAPMPDATWQALSSYVNRGGGLMLLLGRAAIKDDFNTEAAQSVLPGKLSRQWRAGNREWFLAPTDYQHSVLSPFRGTGASVPWRDYPIDRFWSFDDMDQDTNTIVPYNNAVPALIEQRIGDGLVLTLTTSVSDPRGDSWNKLFTGLDTWPFFVLWNQMARYVVQGGDDHFNYTAGDVATLKTEPGNETATHLLFTPNGIDPQEVVPDAGTITIPFTSSLGTYRVRPLGGGKSMGFSVNLPPYATRMDKLTEADLDDILGPGRYRLARQQEQIVREQGKARLGVPLFPWLMLIVVIVFGLENVLANRFYRQAPSET</sequence>
<organism evidence="4 5">
    <name type="scientific">Blastopirellula marina</name>
    <dbReference type="NCBI Taxonomy" id="124"/>
    <lineage>
        <taxon>Bacteria</taxon>
        <taxon>Pseudomonadati</taxon>
        <taxon>Planctomycetota</taxon>
        <taxon>Planctomycetia</taxon>
        <taxon>Pirellulales</taxon>
        <taxon>Pirellulaceae</taxon>
        <taxon>Blastopirellula</taxon>
    </lineage>
</organism>
<protein>
    <submittedName>
        <fullName evidence="4">Uncharacterized protein</fullName>
    </submittedName>
</protein>
<dbReference type="PANTHER" id="PTHR37464">
    <property type="entry name" value="BLL2463 PROTEIN"/>
    <property type="match status" value="1"/>
</dbReference>
<evidence type="ECO:0000313" key="4">
    <source>
        <dbReference type="EMBL" id="PQO36882.1"/>
    </source>
</evidence>
<dbReference type="Gene3D" id="3.40.50.880">
    <property type="match status" value="1"/>
</dbReference>
<feature type="transmembrane region" description="Helical" evidence="1">
    <location>
        <begin position="6"/>
        <end position="25"/>
    </location>
</feature>
<evidence type="ECO:0000256" key="1">
    <source>
        <dbReference type="SAM" id="Phobius"/>
    </source>
</evidence>
<dbReference type="AlphaFoldDB" id="A0A2S8FXH5"/>
<dbReference type="SUPFAM" id="SSF52317">
    <property type="entry name" value="Class I glutamine amidotransferase-like"/>
    <property type="match status" value="1"/>
</dbReference>
<gene>
    <name evidence="4" type="ORF">C5Y96_06885</name>
</gene>
<evidence type="ECO:0000313" key="5">
    <source>
        <dbReference type="Proteomes" id="UP000240009"/>
    </source>
</evidence>
<comment type="caution">
    <text evidence="4">The sequence shown here is derived from an EMBL/GenBank/DDBJ whole genome shotgun (WGS) entry which is preliminary data.</text>
</comment>
<dbReference type="InterPro" id="IPR029062">
    <property type="entry name" value="Class_I_gatase-like"/>
</dbReference>
<dbReference type="EMBL" id="PUIA01000017">
    <property type="protein sequence ID" value="PQO36882.1"/>
    <property type="molecule type" value="Genomic_DNA"/>
</dbReference>
<reference evidence="4 5" key="1">
    <citation type="submission" date="2018-02" db="EMBL/GenBank/DDBJ databases">
        <title>Comparative genomes isolates from brazilian mangrove.</title>
        <authorList>
            <person name="Araujo J.E."/>
            <person name="Taketani R.G."/>
            <person name="Silva M.C.P."/>
            <person name="Loureco M.V."/>
            <person name="Andreote F.D."/>
        </authorList>
    </citation>
    <scope>NUCLEOTIDE SEQUENCE [LARGE SCALE GENOMIC DNA]</scope>
    <source>
        <strain evidence="4 5">HEX-2 MGV</strain>
    </source>
</reference>
<dbReference type="InterPro" id="IPR036465">
    <property type="entry name" value="vWFA_dom_sf"/>
</dbReference>
<feature type="transmembrane region" description="Helical" evidence="1">
    <location>
        <begin position="56"/>
        <end position="74"/>
    </location>
</feature>
<dbReference type="Gene3D" id="3.40.50.410">
    <property type="entry name" value="von Willebrand factor, type A domain"/>
    <property type="match status" value="1"/>
</dbReference>
<dbReference type="Pfam" id="PF07584">
    <property type="entry name" value="BatA"/>
    <property type="match status" value="1"/>
</dbReference>
<evidence type="ECO:0000259" key="2">
    <source>
        <dbReference type="Pfam" id="PF07584"/>
    </source>
</evidence>
<dbReference type="NCBIfam" id="TIGR02226">
    <property type="entry name" value="two_anch"/>
    <property type="match status" value="1"/>
</dbReference>
<evidence type="ECO:0000259" key="3">
    <source>
        <dbReference type="Pfam" id="PF13519"/>
    </source>
</evidence>
<keyword evidence="1" id="KW-0472">Membrane</keyword>
<proteinExistence type="predicted"/>
<feature type="domain" description="Aerotolerance regulator N-terminal" evidence="2">
    <location>
        <begin position="1"/>
        <end position="76"/>
    </location>
</feature>
<dbReference type="PANTHER" id="PTHR37464:SF1">
    <property type="entry name" value="BLL2463 PROTEIN"/>
    <property type="match status" value="1"/>
</dbReference>
<feature type="domain" description="VWFA" evidence="3">
    <location>
        <begin position="156"/>
        <end position="256"/>
    </location>
</feature>